<dbReference type="InterPro" id="IPR012999">
    <property type="entry name" value="Pyr_OxRdtase_I_AS"/>
</dbReference>
<evidence type="ECO:0000256" key="6">
    <source>
        <dbReference type="ARBA" id="ARBA00023002"/>
    </source>
</evidence>
<keyword evidence="4 14" id="KW-0285">Flavoprotein</keyword>
<dbReference type="InterPro" id="IPR050151">
    <property type="entry name" value="Class-I_Pyr_Nuc-Dis_Oxidored"/>
</dbReference>
<keyword evidence="9 14" id="KW-0676">Redox-active center</keyword>
<dbReference type="GO" id="GO:0004148">
    <property type="term" value="F:dihydrolipoyl dehydrogenase (NADH) activity"/>
    <property type="evidence" value="ECO:0007669"/>
    <property type="project" value="UniProtKB-EC"/>
</dbReference>
<dbReference type="Gene3D" id="3.50.50.60">
    <property type="entry name" value="FAD/NAD(P)-binding domain"/>
    <property type="match status" value="2"/>
</dbReference>
<evidence type="ECO:0000256" key="9">
    <source>
        <dbReference type="ARBA" id="ARBA00023284"/>
    </source>
</evidence>
<dbReference type="EC" id="1.8.1.4" evidence="2 14"/>
<feature type="binding site" evidence="12">
    <location>
        <begin position="251"/>
        <end position="258"/>
    </location>
    <ligand>
        <name>NAD(+)</name>
        <dbReference type="ChEBI" id="CHEBI:57540"/>
    </ligand>
</feature>
<dbReference type="PANTHER" id="PTHR22912">
    <property type="entry name" value="DISULFIDE OXIDOREDUCTASE"/>
    <property type="match status" value="1"/>
</dbReference>
<evidence type="ECO:0000256" key="8">
    <source>
        <dbReference type="ARBA" id="ARBA00023157"/>
    </source>
</evidence>
<dbReference type="InterPro" id="IPR001100">
    <property type="entry name" value="Pyr_nuc-diS_OxRdtase"/>
</dbReference>
<evidence type="ECO:0000259" key="15">
    <source>
        <dbReference type="Pfam" id="PF02852"/>
    </source>
</evidence>
<feature type="domain" description="FAD/NAD(P)-binding" evidence="16">
    <location>
        <begin position="69"/>
        <end position="390"/>
    </location>
</feature>
<evidence type="ECO:0000313" key="17">
    <source>
        <dbReference type="EMBL" id="CAL58794.1"/>
    </source>
</evidence>
<dbReference type="FunFam" id="3.30.390.30:FF:000001">
    <property type="entry name" value="Dihydrolipoyl dehydrogenase"/>
    <property type="match status" value="1"/>
</dbReference>
<evidence type="ECO:0000256" key="11">
    <source>
        <dbReference type="PIRSR" id="PIRSR000350-2"/>
    </source>
</evidence>
<feature type="binding site" evidence="12">
    <location>
        <begin position="208"/>
        <end position="210"/>
    </location>
    <ligand>
        <name>FAD</name>
        <dbReference type="ChEBI" id="CHEBI:57692"/>
    </ligand>
</feature>
<evidence type="ECO:0000256" key="10">
    <source>
        <dbReference type="ARBA" id="ARBA00049187"/>
    </source>
</evidence>
<dbReference type="NCBIfam" id="TIGR01350">
    <property type="entry name" value="lipoamide_DH"/>
    <property type="match status" value="1"/>
</dbReference>
<keyword evidence="5 12" id="KW-0274">FAD</keyword>
<dbReference type="STRING" id="347257.MAG0960"/>
<comment type="catalytic activity">
    <reaction evidence="10 14">
        <text>N(6)-[(R)-dihydrolipoyl]-L-lysyl-[protein] + NAD(+) = N(6)-[(R)-lipoyl]-L-lysyl-[protein] + NADH + H(+)</text>
        <dbReference type="Rhea" id="RHEA:15045"/>
        <dbReference type="Rhea" id="RHEA-COMP:10474"/>
        <dbReference type="Rhea" id="RHEA-COMP:10475"/>
        <dbReference type="ChEBI" id="CHEBI:15378"/>
        <dbReference type="ChEBI" id="CHEBI:57540"/>
        <dbReference type="ChEBI" id="CHEBI:57945"/>
        <dbReference type="ChEBI" id="CHEBI:83099"/>
        <dbReference type="ChEBI" id="CHEBI:83100"/>
        <dbReference type="EC" id="1.8.1.4"/>
    </reaction>
</comment>
<dbReference type="InterPro" id="IPR036188">
    <property type="entry name" value="FAD/NAD-bd_sf"/>
</dbReference>
<dbReference type="KEGG" id="maa:MAG0960"/>
<dbReference type="PRINTS" id="PR00411">
    <property type="entry name" value="PNDRDTASEI"/>
</dbReference>
<dbReference type="RefSeq" id="WP_011949277.1">
    <property type="nucleotide sequence ID" value="NC_009497.1"/>
</dbReference>
<dbReference type="Proteomes" id="UP000007065">
    <property type="component" value="Chromosome"/>
</dbReference>
<dbReference type="EMBL" id="CU179680">
    <property type="protein sequence ID" value="CAL58794.1"/>
    <property type="molecule type" value="Genomic_DNA"/>
</dbReference>
<comment type="miscellaneous">
    <text evidence="14">The active site is a redox-active disulfide bond.</text>
</comment>
<feature type="disulfide bond" description="Redox-active" evidence="13">
    <location>
        <begin position="106"/>
        <end position="111"/>
    </location>
</feature>
<evidence type="ECO:0000256" key="7">
    <source>
        <dbReference type="ARBA" id="ARBA00023027"/>
    </source>
</evidence>
<dbReference type="GeneID" id="93357867"/>
<evidence type="ECO:0000259" key="16">
    <source>
        <dbReference type="Pfam" id="PF07992"/>
    </source>
</evidence>
<dbReference type="Gene3D" id="3.30.390.30">
    <property type="match status" value="1"/>
</dbReference>
<feature type="active site" description="Proton acceptor" evidence="11">
    <location>
        <position position="512"/>
    </location>
</feature>
<dbReference type="PANTHER" id="PTHR22912:SF151">
    <property type="entry name" value="DIHYDROLIPOYL DEHYDROGENASE, MITOCHONDRIAL"/>
    <property type="match status" value="1"/>
</dbReference>
<comment type="similarity">
    <text evidence="1 14">Belongs to the class-I pyridine nucleotide-disulfide oxidoreductase family.</text>
</comment>
<evidence type="ECO:0000256" key="1">
    <source>
        <dbReference type="ARBA" id="ARBA00007532"/>
    </source>
</evidence>
<reference evidence="18" key="1">
    <citation type="journal article" date="2007" name="PLoS Genet.">
        <title>Being pathogenic, plastic, and sexual while living with a nearly minimal bacterial genome.</title>
        <authorList>
            <person name="Sirand-Pugnet P."/>
            <person name="Lartigue C."/>
            <person name="Marenda M."/>
            <person name="Jacob D."/>
            <person name="Barre A."/>
            <person name="Barbe V."/>
            <person name="Schenowitz C."/>
            <person name="Mangenot S."/>
            <person name="Couloux A."/>
            <person name="Segurens B."/>
            <person name="de Daruvar A."/>
            <person name="Blanchard A."/>
            <person name="Citti C."/>
        </authorList>
    </citation>
    <scope>NUCLEOTIDE SEQUENCE [LARGE SCALE GENOMIC DNA]</scope>
    <source>
        <strain evidence="18">PG2</strain>
    </source>
</reference>
<dbReference type="AlphaFoldDB" id="A5IXN5"/>
<dbReference type="InterPro" id="IPR023753">
    <property type="entry name" value="FAD/NAD-binding_dom"/>
</dbReference>
<evidence type="ECO:0000256" key="4">
    <source>
        <dbReference type="ARBA" id="ARBA00022630"/>
    </source>
</evidence>
<dbReference type="Pfam" id="PF07992">
    <property type="entry name" value="Pyr_redox_2"/>
    <property type="match status" value="1"/>
</dbReference>
<feature type="binding site" evidence="12">
    <location>
        <position position="339"/>
    </location>
    <ligand>
        <name>NAD(+)</name>
        <dbReference type="ChEBI" id="CHEBI:57540"/>
    </ligand>
</feature>
<dbReference type="Pfam" id="PF02852">
    <property type="entry name" value="Pyr_redox_dim"/>
    <property type="match status" value="1"/>
</dbReference>
<sequence length="541" mass="58156">MTAESKCTKSCATGCASSCEASKSSCASSCASQSSCNSSCPKSTCSEAKECSAWKDEGLKYEGEVADEFDLIVVGSGPGGYLAAEMAGKAGLKTLIVEKEFWGGVCLNIGCIPTKAMLRSTHALEEVIHAAKFGVVANLEDLNIDYQQSWAKMHERKAKVVAKLSGGVKFLMKASKVQTEEGVAKFVGAREIEVNGKVYRGKNVILATGSHSNRMKFLEGFEKGYESGKLMTSREAINNDKSLPASMVIVGGGVIGVEFAQMYASMGTKVTIIQREDRLLPGIDKEIVDEFAKILKTDSKIEVIYGATSTKLEDDENLVYTKDGKEEKITAEVILIATGRVPASEGLAEVGIELGARKEVKVDKFLRTNVKGVYAIGDVTNQNMLAHVAYIHAVTAVHHILDIYGIPYDPATKPVPACIYTSPEIATVGLTEDQAKEAGLDFIVSKYKFATLGKAIAAEETKGLIKLIVLKDGHIVGASLMGPNVTDYVAELAVAIEKRICVTALTHIIHPHPTFNEIIWEAARSALSKLTAEKLNERKNS</sequence>
<keyword evidence="12" id="KW-0547">Nucleotide-binding</keyword>
<organism evidence="17 18">
    <name type="scientific">Mycoplasmopsis agalactiae (strain NCTC 10123 / CIP 59.7 / PG2)</name>
    <name type="common">Mycoplasma agalactiae</name>
    <dbReference type="NCBI Taxonomy" id="347257"/>
    <lineage>
        <taxon>Bacteria</taxon>
        <taxon>Bacillati</taxon>
        <taxon>Mycoplasmatota</taxon>
        <taxon>Mycoplasmoidales</taxon>
        <taxon>Metamycoplasmataceae</taxon>
        <taxon>Mycoplasmopsis</taxon>
    </lineage>
</organism>
<keyword evidence="7 12" id="KW-0520">NAD</keyword>
<evidence type="ECO:0000256" key="14">
    <source>
        <dbReference type="RuleBase" id="RU003692"/>
    </source>
</evidence>
<feature type="binding site" evidence="12">
    <location>
        <begin position="384"/>
        <end position="387"/>
    </location>
    <ligand>
        <name>FAD</name>
        <dbReference type="ChEBI" id="CHEBI:57692"/>
    </ligand>
</feature>
<evidence type="ECO:0000256" key="2">
    <source>
        <dbReference type="ARBA" id="ARBA00012608"/>
    </source>
</evidence>
<protein>
    <recommendedName>
        <fullName evidence="3 14">Dihydrolipoyl dehydrogenase</fullName>
        <ecNumber evidence="2 14">1.8.1.4</ecNumber>
    </recommendedName>
</protein>
<keyword evidence="8" id="KW-1015">Disulfide bond</keyword>
<evidence type="ECO:0000256" key="3">
    <source>
        <dbReference type="ARBA" id="ARBA00016961"/>
    </source>
</evidence>
<keyword evidence="18" id="KW-1185">Reference proteome</keyword>
<dbReference type="PROSITE" id="PS00076">
    <property type="entry name" value="PYRIDINE_REDOX_1"/>
    <property type="match status" value="1"/>
</dbReference>
<dbReference type="InterPro" id="IPR004099">
    <property type="entry name" value="Pyr_nucl-diS_OxRdtase_dimer"/>
</dbReference>
<dbReference type="GO" id="GO:0006103">
    <property type="term" value="P:2-oxoglutarate metabolic process"/>
    <property type="evidence" value="ECO:0007669"/>
    <property type="project" value="TreeGrafter"/>
</dbReference>
<dbReference type="PIRSF" id="PIRSF000350">
    <property type="entry name" value="Mercury_reductase_MerA"/>
    <property type="match status" value="1"/>
</dbReference>
<dbReference type="SUPFAM" id="SSF55424">
    <property type="entry name" value="FAD/NAD-linked reductases, dimerisation (C-terminal) domain"/>
    <property type="match status" value="1"/>
</dbReference>
<evidence type="ECO:0000313" key="18">
    <source>
        <dbReference type="Proteomes" id="UP000007065"/>
    </source>
</evidence>
<dbReference type="GO" id="GO:0005737">
    <property type="term" value="C:cytoplasm"/>
    <property type="evidence" value="ECO:0007669"/>
    <property type="project" value="UniProtKB-ARBA"/>
</dbReference>
<name>A5IXN5_MYCAP</name>
<proteinExistence type="inferred from homology"/>
<feature type="binding site" evidence="12">
    <location>
        <position position="378"/>
    </location>
    <ligand>
        <name>FAD</name>
        <dbReference type="ChEBI" id="CHEBI:57692"/>
    </ligand>
</feature>
<gene>
    <name evidence="17" type="primary">pdhD</name>
    <name evidence="17" type="ordered locus">MAG0960</name>
</gene>
<dbReference type="HOGENOM" id="CLU_016755_0_2_14"/>
<comment type="cofactor">
    <cofactor evidence="12 14">
        <name>FAD</name>
        <dbReference type="ChEBI" id="CHEBI:57692"/>
    </cofactor>
    <text evidence="12 14">Binds 1 FAD per subunit.</text>
</comment>
<evidence type="ECO:0000256" key="5">
    <source>
        <dbReference type="ARBA" id="ARBA00022827"/>
    </source>
</evidence>
<dbReference type="GO" id="GO:0050660">
    <property type="term" value="F:flavin adenine dinucleotide binding"/>
    <property type="evidence" value="ECO:0007669"/>
    <property type="project" value="InterPro"/>
</dbReference>
<evidence type="ECO:0000256" key="12">
    <source>
        <dbReference type="PIRSR" id="PIRSR000350-3"/>
    </source>
</evidence>
<accession>A5IXN5</accession>
<feature type="binding site" evidence="12">
    <location>
        <position position="115"/>
    </location>
    <ligand>
        <name>FAD</name>
        <dbReference type="ChEBI" id="CHEBI:57692"/>
    </ligand>
</feature>
<evidence type="ECO:0000256" key="13">
    <source>
        <dbReference type="PIRSR" id="PIRSR000350-4"/>
    </source>
</evidence>
<keyword evidence="6 14" id="KW-0560">Oxidoreductase</keyword>
<dbReference type="InterPro" id="IPR006258">
    <property type="entry name" value="Lipoamide_DH"/>
</dbReference>
<dbReference type="SUPFAM" id="SSF51905">
    <property type="entry name" value="FAD/NAD(P)-binding domain"/>
    <property type="match status" value="1"/>
</dbReference>
<feature type="domain" description="Pyridine nucleotide-disulphide oxidoreductase dimerisation" evidence="15">
    <location>
        <begin position="415"/>
        <end position="523"/>
    </location>
</feature>
<dbReference type="PRINTS" id="PR00368">
    <property type="entry name" value="FADPNR"/>
</dbReference>
<dbReference type="InterPro" id="IPR016156">
    <property type="entry name" value="FAD/NAD-linked_Rdtase_dimer_sf"/>
</dbReference>